<feature type="transmembrane region" description="Helical" evidence="4">
    <location>
        <begin position="6"/>
        <end position="27"/>
    </location>
</feature>
<gene>
    <name evidence="6" type="ORF">E1286_44815</name>
</gene>
<feature type="domain" description="HTH gntR-type" evidence="5">
    <location>
        <begin position="128"/>
        <end position="195"/>
    </location>
</feature>
<dbReference type="Proteomes" id="UP000295302">
    <property type="component" value="Unassembled WGS sequence"/>
</dbReference>
<dbReference type="RefSeq" id="WP_132623134.1">
    <property type="nucleotide sequence ID" value="NZ_SMKQ01000314.1"/>
</dbReference>
<keyword evidence="7" id="KW-1185">Reference proteome</keyword>
<keyword evidence="3" id="KW-0804">Transcription</keyword>
<dbReference type="PROSITE" id="PS50949">
    <property type="entry name" value="HTH_GNTR"/>
    <property type="match status" value="1"/>
</dbReference>
<keyword evidence="4" id="KW-0812">Transmembrane</keyword>
<dbReference type="Gene3D" id="1.10.10.10">
    <property type="entry name" value="Winged helix-like DNA-binding domain superfamily/Winged helix DNA-binding domain"/>
    <property type="match status" value="1"/>
</dbReference>
<dbReference type="GO" id="GO:0003700">
    <property type="term" value="F:DNA-binding transcription factor activity"/>
    <property type="evidence" value="ECO:0007669"/>
    <property type="project" value="InterPro"/>
</dbReference>
<evidence type="ECO:0000256" key="4">
    <source>
        <dbReference type="SAM" id="Phobius"/>
    </source>
</evidence>
<evidence type="ECO:0000313" key="7">
    <source>
        <dbReference type="Proteomes" id="UP000295302"/>
    </source>
</evidence>
<dbReference type="InterPro" id="IPR000524">
    <property type="entry name" value="Tscrpt_reg_HTH_GntR"/>
</dbReference>
<proteinExistence type="predicted"/>
<evidence type="ECO:0000256" key="2">
    <source>
        <dbReference type="ARBA" id="ARBA00023125"/>
    </source>
</evidence>
<dbReference type="EMBL" id="SMKQ01000314">
    <property type="protein sequence ID" value="TDD31526.1"/>
    <property type="molecule type" value="Genomic_DNA"/>
</dbReference>
<keyword evidence="4" id="KW-0472">Membrane</keyword>
<accession>A0A4R4XKL9</accession>
<evidence type="ECO:0000313" key="6">
    <source>
        <dbReference type="EMBL" id="TDD31526.1"/>
    </source>
</evidence>
<evidence type="ECO:0000259" key="5">
    <source>
        <dbReference type="PROSITE" id="PS50949"/>
    </source>
</evidence>
<evidence type="ECO:0000256" key="3">
    <source>
        <dbReference type="ARBA" id="ARBA00023163"/>
    </source>
</evidence>
<keyword evidence="2" id="KW-0238">DNA-binding</keyword>
<evidence type="ECO:0000256" key="1">
    <source>
        <dbReference type="ARBA" id="ARBA00023015"/>
    </source>
</evidence>
<comment type="caution">
    <text evidence="6">The sequence shown here is derived from an EMBL/GenBank/DDBJ whole genome shotgun (WGS) entry which is preliminary data.</text>
</comment>
<dbReference type="GO" id="GO:0003677">
    <property type="term" value="F:DNA binding"/>
    <property type="evidence" value="ECO:0007669"/>
    <property type="project" value="UniProtKB-KW"/>
</dbReference>
<name>A0A4R4XKL9_9ACTN</name>
<dbReference type="OrthoDB" id="3517122at2"/>
<sequence>MSGFEFAASLVASLAWPSAFVIAVIVLRRPLSVAFGRVRRVEALGVSAELDAVEHAREGVEQELTNSESDLDAIVARATDYGWHLGRVAPDVPPGVQVDRSSETPTVHSAAEEVLKRHTARMHLDDNLFAWKQVADQLEKSIMTEQLKVGDSFPTAMEIASEYGVGLHTARKAIDALRRRGLIIAVDNGIFIAPRTPDLGPLPGPKPAP</sequence>
<dbReference type="SUPFAM" id="SSF46785">
    <property type="entry name" value="Winged helix' DNA-binding domain"/>
    <property type="match status" value="1"/>
</dbReference>
<dbReference type="Pfam" id="PF00392">
    <property type="entry name" value="GntR"/>
    <property type="match status" value="1"/>
</dbReference>
<protein>
    <submittedName>
        <fullName evidence="6">GntR family transcriptional regulator</fullName>
    </submittedName>
</protein>
<dbReference type="InterPro" id="IPR036388">
    <property type="entry name" value="WH-like_DNA-bd_sf"/>
</dbReference>
<reference evidence="6 7" key="1">
    <citation type="submission" date="2019-03" db="EMBL/GenBank/DDBJ databases">
        <title>Draft genome sequences of novel Actinobacteria.</title>
        <authorList>
            <person name="Sahin N."/>
            <person name="Ay H."/>
            <person name="Saygin H."/>
        </authorList>
    </citation>
    <scope>NUCLEOTIDE SEQUENCE [LARGE SCALE GENOMIC DNA]</scope>
    <source>
        <strain evidence="6 7">CH32</strain>
    </source>
</reference>
<dbReference type="AlphaFoldDB" id="A0A4R4XKL9"/>
<organism evidence="6 7">
    <name type="scientific">Nonomuraea terrae</name>
    <dbReference type="NCBI Taxonomy" id="2530383"/>
    <lineage>
        <taxon>Bacteria</taxon>
        <taxon>Bacillati</taxon>
        <taxon>Actinomycetota</taxon>
        <taxon>Actinomycetes</taxon>
        <taxon>Streptosporangiales</taxon>
        <taxon>Streptosporangiaceae</taxon>
        <taxon>Nonomuraea</taxon>
    </lineage>
</organism>
<keyword evidence="1" id="KW-0805">Transcription regulation</keyword>
<dbReference type="CDD" id="cd07377">
    <property type="entry name" value="WHTH_GntR"/>
    <property type="match status" value="1"/>
</dbReference>
<dbReference type="SMART" id="SM00345">
    <property type="entry name" value="HTH_GNTR"/>
    <property type="match status" value="1"/>
</dbReference>
<dbReference type="InterPro" id="IPR036390">
    <property type="entry name" value="WH_DNA-bd_sf"/>
</dbReference>
<keyword evidence="4" id="KW-1133">Transmembrane helix</keyword>